<dbReference type="GO" id="GO:0006364">
    <property type="term" value="P:rRNA processing"/>
    <property type="evidence" value="ECO:0007669"/>
    <property type="project" value="UniProtKB-UniRule"/>
</dbReference>
<comment type="function">
    <text evidence="5">An accessory protein needed during the final step in the assembly of 30S ribosomal subunit, possibly for assembly of the head region. Essential for efficient processing of 16S rRNA. May be needed both before and after RbfA during the maturation of 16S rRNA. It has affinity for free ribosomal 30S subunits but not for 70S ribosomes.</text>
</comment>
<keyword evidence="4 5" id="KW-0143">Chaperone</keyword>
<evidence type="ECO:0000259" key="7">
    <source>
        <dbReference type="Pfam" id="PF05239"/>
    </source>
</evidence>
<evidence type="ECO:0000256" key="1">
    <source>
        <dbReference type="ARBA" id="ARBA00022490"/>
    </source>
</evidence>
<feature type="domain" description="RimM N-terminal" evidence="6">
    <location>
        <begin position="23"/>
        <end position="104"/>
    </location>
</feature>
<evidence type="ECO:0000256" key="3">
    <source>
        <dbReference type="ARBA" id="ARBA00022552"/>
    </source>
</evidence>
<proteinExistence type="inferred from homology"/>
<protein>
    <recommendedName>
        <fullName evidence="5">Ribosome maturation factor RimM</fullName>
    </recommendedName>
</protein>
<dbReference type="GO" id="GO:0005840">
    <property type="term" value="C:ribosome"/>
    <property type="evidence" value="ECO:0007669"/>
    <property type="project" value="InterPro"/>
</dbReference>
<dbReference type="HAMAP" id="MF_00014">
    <property type="entry name" value="Ribosome_mat_RimM"/>
    <property type="match status" value="1"/>
</dbReference>
<dbReference type="InterPro" id="IPR027275">
    <property type="entry name" value="PRC-brl_dom"/>
</dbReference>
<evidence type="ECO:0000256" key="4">
    <source>
        <dbReference type="ARBA" id="ARBA00023186"/>
    </source>
</evidence>
<dbReference type="Gene3D" id="2.40.30.60">
    <property type="entry name" value="RimM"/>
    <property type="match status" value="1"/>
</dbReference>
<name>A0A133XT82_9LACT</name>
<dbReference type="Pfam" id="PF01782">
    <property type="entry name" value="RimM"/>
    <property type="match status" value="1"/>
</dbReference>
<evidence type="ECO:0000313" key="8">
    <source>
        <dbReference type="EMBL" id="KXB34136.1"/>
    </source>
</evidence>
<comment type="similarity">
    <text evidence="5">Belongs to the RimM family.</text>
</comment>
<dbReference type="NCBIfam" id="TIGR02273">
    <property type="entry name" value="16S_RimM"/>
    <property type="match status" value="1"/>
</dbReference>
<gene>
    <name evidence="5" type="primary">rimM</name>
    <name evidence="8" type="ORF">HMPREF3187_01449</name>
</gene>
<keyword evidence="2 5" id="KW-0690">Ribosome biogenesis</keyword>
<dbReference type="InterPro" id="IPR002676">
    <property type="entry name" value="RimM_N"/>
</dbReference>
<comment type="subunit">
    <text evidence="5">Binds ribosomal protein uS19.</text>
</comment>
<dbReference type="GO" id="GO:0042274">
    <property type="term" value="P:ribosomal small subunit biogenesis"/>
    <property type="evidence" value="ECO:0007669"/>
    <property type="project" value="UniProtKB-UniRule"/>
</dbReference>
<reference evidence="8 9" key="1">
    <citation type="submission" date="2016-01" db="EMBL/GenBank/DDBJ databases">
        <authorList>
            <person name="Oliw E.H."/>
        </authorList>
    </citation>
    <scope>NUCLEOTIDE SEQUENCE [LARGE SCALE GENOMIC DNA]</scope>
    <source>
        <strain evidence="8 9">KA00635</strain>
    </source>
</reference>
<keyword evidence="3 5" id="KW-0698">rRNA processing</keyword>
<dbReference type="PANTHER" id="PTHR33692:SF1">
    <property type="entry name" value="RIBOSOME MATURATION FACTOR RIMM"/>
    <property type="match status" value="1"/>
</dbReference>
<dbReference type="GO" id="GO:0005737">
    <property type="term" value="C:cytoplasm"/>
    <property type="evidence" value="ECO:0007669"/>
    <property type="project" value="UniProtKB-SubCell"/>
</dbReference>
<sequence length="192" mass="22088">MKEKKCHVRMNKGEIMAEVYYRVGKIVNTQGLRGEVRVLSVTDFPDERFKAGSRLAIFDEKSHQEDVVVKSHRLHKNFHLLKFEGMETIEAVEGFKGMTLMVSSQYREVNLSENEFFYDQIIGLPVYTLEGDLLGKVKSITSLGPNDVWTVQRHGEGKDILLPYIEQVVKQVDLQDQRIVIDLMEGLIDDED</sequence>
<dbReference type="InterPro" id="IPR036976">
    <property type="entry name" value="RimM_N_sf"/>
</dbReference>
<dbReference type="PATRIC" id="fig|87541.4.peg.1435"/>
<evidence type="ECO:0000313" key="9">
    <source>
        <dbReference type="Proteomes" id="UP000070422"/>
    </source>
</evidence>
<dbReference type="Proteomes" id="UP000070422">
    <property type="component" value="Unassembled WGS sequence"/>
</dbReference>
<comment type="caution">
    <text evidence="8">The sequence shown here is derived from an EMBL/GenBank/DDBJ whole genome shotgun (WGS) entry which is preliminary data.</text>
</comment>
<comment type="subcellular location">
    <subcellularLocation>
        <location evidence="5">Cytoplasm</location>
    </subcellularLocation>
</comment>
<keyword evidence="1 5" id="KW-0963">Cytoplasm</keyword>
<evidence type="ECO:0000256" key="2">
    <source>
        <dbReference type="ARBA" id="ARBA00022517"/>
    </source>
</evidence>
<dbReference type="SUPFAM" id="SSF50447">
    <property type="entry name" value="Translation proteins"/>
    <property type="match status" value="1"/>
</dbReference>
<dbReference type="PANTHER" id="PTHR33692">
    <property type="entry name" value="RIBOSOME MATURATION FACTOR RIMM"/>
    <property type="match status" value="1"/>
</dbReference>
<evidence type="ECO:0000259" key="6">
    <source>
        <dbReference type="Pfam" id="PF01782"/>
    </source>
</evidence>
<dbReference type="InterPro" id="IPR011033">
    <property type="entry name" value="PRC_barrel-like_sf"/>
</dbReference>
<dbReference type="GO" id="GO:0043022">
    <property type="term" value="F:ribosome binding"/>
    <property type="evidence" value="ECO:0007669"/>
    <property type="project" value="InterPro"/>
</dbReference>
<dbReference type="InterPro" id="IPR009000">
    <property type="entry name" value="Transl_B-barrel_sf"/>
</dbReference>
<dbReference type="AlphaFoldDB" id="A0A133XT82"/>
<dbReference type="Pfam" id="PF05239">
    <property type="entry name" value="PRC"/>
    <property type="match status" value="1"/>
</dbReference>
<dbReference type="SUPFAM" id="SSF50346">
    <property type="entry name" value="PRC-barrel domain"/>
    <property type="match status" value="1"/>
</dbReference>
<organism evidence="8 9">
    <name type="scientific">Aerococcus christensenii</name>
    <dbReference type="NCBI Taxonomy" id="87541"/>
    <lineage>
        <taxon>Bacteria</taxon>
        <taxon>Bacillati</taxon>
        <taxon>Bacillota</taxon>
        <taxon>Bacilli</taxon>
        <taxon>Lactobacillales</taxon>
        <taxon>Aerococcaceae</taxon>
        <taxon>Aerococcus</taxon>
    </lineage>
</organism>
<comment type="domain">
    <text evidence="5">The PRC barrel domain binds ribosomal protein uS19.</text>
</comment>
<accession>A0A133XT82</accession>
<dbReference type="Gene3D" id="2.30.30.240">
    <property type="entry name" value="PRC-barrel domain"/>
    <property type="match status" value="1"/>
</dbReference>
<feature type="domain" description="PRC-barrel" evidence="7">
    <location>
        <begin position="113"/>
        <end position="187"/>
    </location>
</feature>
<dbReference type="STRING" id="87541.AWM71_05005"/>
<dbReference type="InterPro" id="IPR011961">
    <property type="entry name" value="RimM"/>
</dbReference>
<dbReference type="EMBL" id="LSCQ01000083">
    <property type="protein sequence ID" value="KXB34136.1"/>
    <property type="molecule type" value="Genomic_DNA"/>
</dbReference>
<evidence type="ECO:0000256" key="5">
    <source>
        <dbReference type="HAMAP-Rule" id="MF_00014"/>
    </source>
</evidence>